<dbReference type="CDD" id="cd00118">
    <property type="entry name" value="LysM"/>
    <property type="match status" value="1"/>
</dbReference>
<dbReference type="KEGG" id="het:BBW65_01100"/>
<dbReference type="OrthoDB" id="9815002at2"/>
<dbReference type="PANTHER" id="PTHR37423">
    <property type="entry name" value="SOLUBLE LYTIC MUREIN TRANSGLYCOSYLASE-RELATED"/>
    <property type="match status" value="1"/>
</dbReference>
<dbReference type="Proteomes" id="UP000092884">
    <property type="component" value="Chromosome"/>
</dbReference>
<dbReference type="InterPro" id="IPR036779">
    <property type="entry name" value="LysM_dom_sf"/>
</dbReference>
<dbReference type="Gene3D" id="3.10.350.10">
    <property type="entry name" value="LysM domain"/>
    <property type="match status" value="1"/>
</dbReference>
<dbReference type="EMBL" id="CP016503">
    <property type="protein sequence ID" value="ANV98714.1"/>
    <property type="molecule type" value="Genomic_DNA"/>
</dbReference>
<dbReference type="SUPFAM" id="SSF53955">
    <property type="entry name" value="Lysozyme-like"/>
    <property type="match status" value="1"/>
</dbReference>
<name>A0A1B1U7F3_9HELI</name>
<organism evidence="3 4">
    <name type="scientific">Helicobacter enhydrae</name>
    <dbReference type="NCBI Taxonomy" id="222136"/>
    <lineage>
        <taxon>Bacteria</taxon>
        <taxon>Pseudomonadati</taxon>
        <taxon>Campylobacterota</taxon>
        <taxon>Epsilonproteobacteria</taxon>
        <taxon>Campylobacterales</taxon>
        <taxon>Helicobacteraceae</taxon>
        <taxon>Helicobacter</taxon>
    </lineage>
</organism>
<comment type="similarity">
    <text evidence="1">Belongs to the transglycosylase Slt family.</text>
</comment>
<dbReference type="CDD" id="cd16894">
    <property type="entry name" value="MltD-like"/>
    <property type="match status" value="1"/>
</dbReference>
<dbReference type="PANTHER" id="PTHR37423:SF2">
    <property type="entry name" value="MEMBRANE-BOUND LYTIC MUREIN TRANSGLYCOSYLASE C"/>
    <property type="match status" value="1"/>
</dbReference>
<evidence type="ECO:0000259" key="2">
    <source>
        <dbReference type="PROSITE" id="PS51782"/>
    </source>
</evidence>
<dbReference type="AlphaFoldDB" id="A0A1B1U7F3"/>
<evidence type="ECO:0000256" key="1">
    <source>
        <dbReference type="ARBA" id="ARBA00007734"/>
    </source>
</evidence>
<dbReference type="PROSITE" id="PS51782">
    <property type="entry name" value="LYSM"/>
    <property type="match status" value="1"/>
</dbReference>
<dbReference type="InterPro" id="IPR018392">
    <property type="entry name" value="LysM"/>
</dbReference>
<feature type="domain" description="LysM" evidence="2">
    <location>
        <begin position="307"/>
        <end position="350"/>
    </location>
</feature>
<protein>
    <submittedName>
        <fullName evidence="3">Lytic transglycosylase</fullName>
    </submittedName>
</protein>
<proteinExistence type="inferred from homology"/>
<accession>A0A1B1U7F3</accession>
<dbReference type="Pfam" id="PF01464">
    <property type="entry name" value="SLT"/>
    <property type="match status" value="1"/>
</dbReference>
<evidence type="ECO:0000313" key="4">
    <source>
        <dbReference type="Proteomes" id="UP000092884"/>
    </source>
</evidence>
<dbReference type="InterPro" id="IPR008258">
    <property type="entry name" value="Transglycosylase_SLT_dom_1"/>
</dbReference>
<gene>
    <name evidence="3" type="ORF">BBW65_01100</name>
</gene>
<sequence length="364" mass="41644">MSAFVYANTGKIEQSLVDFKMPQVKTSEGVLNSFDLDVSFLPMLNASNASYTKSVQARWDYFVQKFDQGYEVIPILRSMMNEQGIPQEFLFLAMAESEFSMRAYSPKKASGIWQLMPNTAKELGLTINDYIDERRDPFKSTRAAIKYLKFLKNITGEWYLAAMAYNCGIGRLQRAIKLAGTKDITVLLDPAKAYLPSETRQYIRMILGMSLAFNNADMLKKQDLEYFLNRGATMTITGVEVEAGTLLEDVAKATGLSLNELKKYNKQFKYYFLPPGKGKYTVYLPYDRLARFRQNFKGGKNPNSMFVLHYVQSGESLYSIAKKYKTSIKELKNINEVKSSHLSIKQKLIIPVLKNDYKRLAKKR</sequence>
<dbReference type="Gene3D" id="1.10.530.10">
    <property type="match status" value="1"/>
</dbReference>
<dbReference type="STRING" id="222136.BBW65_01100"/>
<keyword evidence="4" id="KW-1185">Reference proteome</keyword>
<reference evidence="4" key="1">
    <citation type="submission" date="2016-07" db="EMBL/GenBank/DDBJ databases">
        <authorList>
            <person name="Florea S."/>
            <person name="Webb J.S."/>
            <person name="Jaromczyk J."/>
            <person name="Schardl C.L."/>
        </authorList>
    </citation>
    <scope>NUCLEOTIDE SEQUENCE [LARGE SCALE GENOMIC DNA]</scope>
    <source>
        <strain evidence="4">MIT 01-6242</strain>
    </source>
</reference>
<dbReference type="SMART" id="SM00257">
    <property type="entry name" value="LysM"/>
    <property type="match status" value="1"/>
</dbReference>
<dbReference type="InterPro" id="IPR023346">
    <property type="entry name" value="Lysozyme-like_dom_sf"/>
</dbReference>
<evidence type="ECO:0000313" key="3">
    <source>
        <dbReference type="EMBL" id="ANV98714.1"/>
    </source>
</evidence>
<dbReference type="SUPFAM" id="SSF54106">
    <property type="entry name" value="LysM domain"/>
    <property type="match status" value="1"/>
</dbReference>
<dbReference type="Pfam" id="PF01476">
    <property type="entry name" value="LysM"/>
    <property type="match status" value="1"/>
</dbReference>